<reference evidence="3" key="1">
    <citation type="submission" date="2022-12" db="EMBL/GenBank/DDBJ databases">
        <title>Genome sequence of HCMS5-2.</title>
        <authorList>
            <person name="Woo H."/>
        </authorList>
    </citation>
    <scope>NUCLEOTIDE SEQUENCE</scope>
    <source>
        <strain evidence="3">HCMS5-2</strain>
    </source>
</reference>
<protein>
    <submittedName>
        <fullName evidence="3">DUF4136 domain-containing protein</fullName>
    </submittedName>
</protein>
<dbReference type="InterPro" id="IPR025411">
    <property type="entry name" value="DUF4136"/>
</dbReference>
<dbReference type="Gene3D" id="3.30.160.670">
    <property type="match status" value="1"/>
</dbReference>
<name>A0ABT4L9E7_9SPHI</name>
<dbReference type="PROSITE" id="PS51257">
    <property type="entry name" value="PROKAR_LIPOPROTEIN"/>
    <property type="match status" value="1"/>
</dbReference>
<feature type="signal peptide" evidence="1">
    <location>
        <begin position="1"/>
        <end position="27"/>
    </location>
</feature>
<accession>A0ABT4L9E7</accession>
<dbReference type="RefSeq" id="WP_269427612.1">
    <property type="nucleotide sequence ID" value="NZ_JAPWGM010000003.1"/>
</dbReference>
<proteinExistence type="predicted"/>
<gene>
    <name evidence="3" type="ORF">O0955_11065</name>
</gene>
<dbReference type="Pfam" id="PF13590">
    <property type="entry name" value="DUF4136"/>
    <property type="match status" value="1"/>
</dbReference>
<keyword evidence="4" id="KW-1185">Reference proteome</keyword>
<organism evidence="3 4">
    <name type="scientific">Pedobacter punctiformis</name>
    <dbReference type="NCBI Taxonomy" id="3004097"/>
    <lineage>
        <taxon>Bacteria</taxon>
        <taxon>Pseudomonadati</taxon>
        <taxon>Bacteroidota</taxon>
        <taxon>Sphingobacteriia</taxon>
        <taxon>Sphingobacteriales</taxon>
        <taxon>Sphingobacteriaceae</taxon>
        <taxon>Pedobacter</taxon>
    </lineage>
</organism>
<evidence type="ECO:0000259" key="2">
    <source>
        <dbReference type="Pfam" id="PF13590"/>
    </source>
</evidence>
<dbReference type="EMBL" id="JAPWGM010000003">
    <property type="protein sequence ID" value="MCZ4244545.1"/>
    <property type="molecule type" value="Genomic_DNA"/>
</dbReference>
<feature type="chain" id="PRO_5045485658" evidence="1">
    <location>
        <begin position="28"/>
        <end position="182"/>
    </location>
</feature>
<evidence type="ECO:0000313" key="4">
    <source>
        <dbReference type="Proteomes" id="UP001144347"/>
    </source>
</evidence>
<evidence type="ECO:0000256" key="1">
    <source>
        <dbReference type="SAM" id="SignalP"/>
    </source>
</evidence>
<keyword evidence="1" id="KW-0732">Signal</keyword>
<feature type="domain" description="DUF4136" evidence="2">
    <location>
        <begin position="27"/>
        <end position="176"/>
    </location>
</feature>
<evidence type="ECO:0000313" key="3">
    <source>
        <dbReference type="EMBL" id="MCZ4244545.1"/>
    </source>
</evidence>
<dbReference type="Proteomes" id="UP001144347">
    <property type="component" value="Unassembled WGS sequence"/>
</dbReference>
<comment type="caution">
    <text evidence="3">The sequence shown here is derived from an EMBL/GenBank/DDBJ whole genome shotgun (WGS) entry which is preliminary data.</text>
</comment>
<sequence>MRTTQKLLMLFAVAAMALSACTTLRTASDYDKKVSFSSYKTYNFYDKGIARLKLNDLDKRRMLSAIDTEMTTKGFTKSENADLLVNLVVVARERIDAYGPGFYGGWGWGWRSPFWGGGMSYVDQYMEGTIIIDFLDPKTKTLVWHGRGSGFNLDNFRKREERMNTGVKEILGQYPPNASTNN</sequence>